<protein>
    <submittedName>
        <fullName evidence="8">Tight adherence protein C</fullName>
    </submittedName>
</protein>
<evidence type="ECO:0000313" key="9">
    <source>
        <dbReference type="Proteomes" id="UP000199233"/>
    </source>
</evidence>
<feature type="transmembrane region" description="Helical" evidence="6">
    <location>
        <begin position="103"/>
        <end position="126"/>
    </location>
</feature>
<proteinExistence type="predicted"/>
<keyword evidence="3 6" id="KW-0812">Transmembrane</keyword>
<sequence>MNANRLLSSTNAVLAHYQLLLIALGAGLAIALFAWFGAQAAAYYLHPTRRGLQALRGGDGRAAAENLWVVWLRRLAPYVEPRKARGSQGIRELLRQADIHSDYAVTAVYVGKVVCLLLSVLLLVWAASVVKLPKALMVSAFFIALFGVYMAWKLPNLYVEHRIQSRRAALLAGFPDALDLLVSCTEAGLGFNAAIDRVAQQLPGSHPLLARELALVNAEVRAGVDRSEALRHLADRTGLEDVRGLVALMIQSMRFGTGIAETLRLYSEEFRDRRMQRAEESAAKVGSKLIFPLVFCIFPAFFLVSTGPAVIGVVRAVSNSGVTWPSAQSAHHAHPRHK</sequence>
<evidence type="ECO:0000256" key="2">
    <source>
        <dbReference type="ARBA" id="ARBA00022475"/>
    </source>
</evidence>
<dbReference type="PANTHER" id="PTHR35007:SF2">
    <property type="entry name" value="PILUS ASSEMBLE PROTEIN"/>
    <property type="match status" value="1"/>
</dbReference>
<evidence type="ECO:0000256" key="5">
    <source>
        <dbReference type="ARBA" id="ARBA00023136"/>
    </source>
</evidence>
<reference evidence="8 9" key="1">
    <citation type="submission" date="2016-10" db="EMBL/GenBank/DDBJ databases">
        <authorList>
            <person name="de Groot N.N."/>
        </authorList>
    </citation>
    <scope>NUCLEOTIDE SEQUENCE [LARGE SCALE GENOMIC DNA]</scope>
    <source>
        <strain evidence="8 9">DSM 25927</strain>
    </source>
</reference>
<keyword evidence="2" id="KW-1003">Cell membrane</keyword>
<organism evidence="8 9">
    <name type="scientific">Solimonas aquatica</name>
    <dbReference type="NCBI Taxonomy" id="489703"/>
    <lineage>
        <taxon>Bacteria</taxon>
        <taxon>Pseudomonadati</taxon>
        <taxon>Pseudomonadota</taxon>
        <taxon>Gammaproteobacteria</taxon>
        <taxon>Nevskiales</taxon>
        <taxon>Nevskiaceae</taxon>
        <taxon>Solimonas</taxon>
    </lineage>
</organism>
<evidence type="ECO:0000259" key="7">
    <source>
        <dbReference type="Pfam" id="PF00482"/>
    </source>
</evidence>
<evidence type="ECO:0000256" key="6">
    <source>
        <dbReference type="SAM" id="Phobius"/>
    </source>
</evidence>
<dbReference type="GO" id="GO:0005886">
    <property type="term" value="C:plasma membrane"/>
    <property type="evidence" value="ECO:0007669"/>
    <property type="project" value="UniProtKB-SubCell"/>
</dbReference>
<evidence type="ECO:0000256" key="1">
    <source>
        <dbReference type="ARBA" id="ARBA00004651"/>
    </source>
</evidence>
<dbReference type="EMBL" id="FOFS01000009">
    <property type="protein sequence ID" value="SEQ67201.1"/>
    <property type="molecule type" value="Genomic_DNA"/>
</dbReference>
<dbReference type="PANTHER" id="PTHR35007">
    <property type="entry name" value="INTEGRAL MEMBRANE PROTEIN-RELATED"/>
    <property type="match status" value="1"/>
</dbReference>
<dbReference type="RefSeq" id="WP_093286465.1">
    <property type="nucleotide sequence ID" value="NZ_FOFS01000009.1"/>
</dbReference>
<dbReference type="InterPro" id="IPR018076">
    <property type="entry name" value="T2SS_GspF_dom"/>
</dbReference>
<feature type="domain" description="Type II secretion system protein GspF" evidence="7">
    <location>
        <begin position="178"/>
        <end position="304"/>
    </location>
</feature>
<keyword evidence="4 6" id="KW-1133">Transmembrane helix</keyword>
<feature type="transmembrane region" description="Helical" evidence="6">
    <location>
        <begin position="132"/>
        <end position="152"/>
    </location>
</feature>
<gene>
    <name evidence="8" type="ORF">SAMN04488038_10982</name>
</gene>
<dbReference type="Proteomes" id="UP000199233">
    <property type="component" value="Unassembled WGS sequence"/>
</dbReference>
<keyword evidence="5 6" id="KW-0472">Membrane</keyword>
<evidence type="ECO:0000256" key="3">
    <source>
        <dbReference type="ARBA" id="ARBA00022692"/>
    </source>
</evidence>
<accession>A0A1H9HXZ7</accession>
<keyword evidence="9" id="KW-1185">Reference proteome</keyword>
<dbReference type="AlphaFoldDB" id="A0A1H9HXZ7"/>
<name>A0A1H9HXZ7_9GAMM</name>
<dbReference type="OrthoDB" id="9810662at2"/>
<feature type="transmembrane region" description="Helical" evidence="6">
    <location>
        <begin position="289"/>
        <end position="314"/>
    </location>
</feature>
<dbReference type="STRING" id="489703.SAMN04488038_10982"/>
<evidence type="ECO:0000313" key="8">
    <source>
        <dbReference type="EMBL" id="SEQ67201.1"/>
    </source>
</evidence>
<feature type="transmembrane region" description="Helical" evidence="6">
    <location>
        <begin position="20"/>
        <end position="45"/>
    </location>
</feature>
<evidence type="ECO:0000256" key="4">
    <source>
        <dbReference type="ARBA" id="ARBA00022989"/>
    </source>
</evidence>
<dbReference type="Pfam" id="PF00482">
    <property type="entry name" value="T2SSF"/>
    <property type="match status" value="1"/>
</dbReference>
<comment type="subcellular location">
    <subcellularLocation>
        <location evidence="1">Cell membrane</location>
        <topology evidence="1">Multi-pass membrane protein</topology>
    </subcellularLocation>
</comment>